<sequence length="312" mass="35332">MEYITDLTNFQMDTSSIVSLGKFDGLHRGHQKLLTKMKEWCTGGEKTVVFTFSVPPQAALSGNGLSVLTTNEERRALLEREGIDYCVECPFGPEISHMTPEQFIREILVNRLRVKELVVGTDFHFGYRRSGNCGTLMAFADSCGYRLHVVEKEVYEGREISSTYVREEVKQGHMEVAEALLGYPYMIRGTVAHGRQIGRKTLGMPTVNLMPPADKLLPPNGVYVSMTRVDDVIYQGMTNIGYKPTVGGETSVGVETFLFDYEGDLYGNYIEVGLLNFEREERRFESMDALKEQMEKDIQYGITYFAKNMNNL</sequence>
<keyword evidence="10 14" id="KW-0067">ATP-binding</keyword>
<dbReference type="NCBIfam" id="TIGR00083">
    <property type="entry name" value="ribF"/>
    <property type="match status" value="1"/>
</dbReference>
<evidence type="ECO:0000256" key="11">
    <source>
        <dbReference type="ARBA" id="ARBA00023268"/>
    </source>
</evidence>
<keyword evidence="11" id="KW-0511">Multifunctional enzyme</keyword>
<keyword evidence="3 14" id="KW-0285">Flavoprotein</keyword>
<dbReference type="Gene3D" id="3.40.50.620">
    <property type="entry name" value="HUPs"/>
    <property type="match status" value="1"/>
</dbReference>
<evidence type="ECO:0000256" key="3">
    <source>
        <dbReference type="ARBA" id="ARBA00022630"/>
    </source>
</evidence>
<comment type="similarity">
    <text evidence="14">Belongs to the ribF family.</text>
</comment>
<proteinExistence type="inferred from homology"/>
<dbReference type="PANTHER" id="PTHR22749">
    <property type="entry name" value="RIBOFLAVIN KINASE/FMN ADENYLYLTRANSFERASE"/>
    <property type="match status" value="1"/>
</dbReference>
<dbReference type="Proteomes" id="UP000712157">
    <property type="component" value="Unassembled WGS sequence"/>
</dbReference>
<protein>
    <recommendedName>
        <fullName evidence="14">Riboflavin biosynthesis protein</fullName>
    </recommendedName>
    <domain>
        <recommendedName>
            <fullName evidence="14">Riboflavin kinase</fullName>
            <ecNumber evidence="14">2.7.1.26</ecNumber>
        </recommendedName>
        <alternativeName>
            <fullName evidence="14">Flavokinase</fullName>
        </alternativeName>
    </domain>
    <domain>
        <recommendedName>
            <fullName evidence="14">FMN adenylyltransferase</fullName>
            <ecNumber evidence="14">2.7.7.2</ecNumber>
        </recommendedName>
        <alternativeName>
            <fullName evidence="14">FAD pyrophosphorylase</fullName>
        </alternativeName>
        <alternativeName>
            <fullName evidence="14">FAD synthase</fullName>
        </alternativeName>
    </domain>
</protein>
<evidence type="ECO:0000256" key="1">
    <source>
        <dbReference type="ARBA" id="ARBA00004726"/>
    </source>
</evidence>
<comment type="catalytic activity">
    <reaction evidence="13 14">
        <text>FMN + ATP + H(+) = FAD + diphosphate</text>
        <dbReference type="Rhea" id="RHEA:17237"/>
        <dbReference type="ChEBI" id="CHEBI:15378"/>
        <dbReference type="ChEBI" id="CHEBI:30616"/>
        <dbReference type="ChEBI" id="CHEBI:33019"/>
        <dbReference type="ChEBI" id="CHEBI:57692"/>
        <dbReference type="ChEBI" id="CHEBI:58210"/>
        <dbReference type="EC" id="2.7.7.2"/>
    </reaction>
</comment>
<keyword evidence="7 14" id="KW-0547">Nucleotide-binding</keyword>
<dbReference type="Gene3D" id="2.40.30.30">
    <property type="entry name" value="Riboflavin kinase-like"/>
    <property type="match status" value="1"/>
</dbReference>
<accession>A0A949K057</accession>
<dbReference type="InterPro" id="IPR015864">
    <property type="entry name" value="FAD_synthase"/>
</dbReference>
<dbReference type="SUPFAM" id="SSF52374">
    <property type="entry name" value="Nucleotidylyl transferase"/>
    <property type="match status" value="1"/>
</dbReference>
<dbReference type="GO" id="GO:0008531">
    <property type="term" value="F:riboflavin kinase activity"/>
    <property type="evidence" value="ECO:0007669"/>
    <property type="project" value="UniProtKB-UniRule"/>
</dbReference>
<dbReference type="PANTHER" id="PTHR22749:SF6">
    <property type="entry name" value="RIBOFLAVIN KINASE"/>
    <property type="match status" value="1"/>
</dbReference>
<dbReference type="AlphaFoldDB" id="A0A949K057"/>
<dbReference type="EC" id="2.7.1.26" evidence="14"/>
<organism evidence="16 17">
    <name type="scientific">Diplocloster agilis</name>
    <dbReference type="NCBI Taxonomy" id="2850323"/>
    <lineage>
        <taxon>Bacteria</taxon>
        <taxon>Bacillati</taxon>
        <taxon>Bacillota</taxon>
        <taxon>Clostridia</taxon>
        <taxon>Lachnospirales</taxon>
        <taxon>Lachnospiraceae</taxon>
        <taxon>Diplocloster</taxon>
    </lineage>
</organism>
<dbReference type="NCBIfam" id="NF004162">
    <property type="entry name" value="PRK05627.1-5"/>
    <property type="match status" value="1"/>
</dbReference>
<gene>
    <name evidence="16" type="ORF">KTH89_10160</name>
</gene>
<dbReference type="InterPro" id="IPR002606">
    <property type="entry name" value="Riboflavin_kinase_bac"/>
</dbReference>
<dbReference type="RefSeq" id="WP_238721510.1">
    <property type="nucleotide sequence ID" value="NZ_JAHQCW010000014.1"/>
</dbReference>
<comment type="caution">
    <text evidence="16">The sequence shown here is derived from an EMBL/GenBank/DDBJ whole genome shotgun (WGS) entry which is preliminary data.</text>
</comment>
<keyword evidence="6 14" id="KW-0548">Nucleotidyltransferase</keyword>
<evidence type="ECO:0000256" key="2">
    <source>
        <dbReference type="ARBA" id="ARBA00005201"/>
    </source>
</evidence>
<dbReference type="SMART" id="SM00904">
    <property type="entry name" value="Flavokinase"/>
    <property type="match status" value="1"/>
</dbReference>
<dbReference type="GO" id="GO:0006747">
    <property type="term" value="P:FAD biosynthetic process"/>
    <property type="evidence" value="ECO:0007669"/>
    <property type="project" value="UniProtKB-UniRule"/>
</dbReference>
<keyword evidence="17" id="KW-1185">Reference proteome</keyword>
<name>A0A949K057_9FIRM</name>
<keyword evidence="5 14" id="KW-0808">Transferase</keyword>
<evidence type="ECO:0000256" key="8">
    <source>
        <dbReference type="ARBA" id="ARBA00022777"/>
    </source>
</evidence>
<dbReference type="Pfam" id="PF06574">
    <property type="entry name" value="FAD_syn"/>
    <property type="match status" value="1"/>
</dbReference>
<dbReference type="SUPFAM" id="SSF82114">
    <property type="entry name" value="Riboflavin kinase-like"/>
    <property type="match status" value="1"/>
</dbReference>
<evidence type="ECO:0000256" key="12">
    <source>
        <dbReference type="ARBA" id="ARBA00047880"/>
    </source>
</evidence>
<feature type="domain" description="Riboflavin kinase" evidence="15">
    <location>
        <begin position="180"/>
        <end position="306"/>
    </location>
</feature>
<dbReference type="EC" id="2.7.7.2" evidence="14"/>
<dbReference type="GO" id="GO:0009398">
    <property type="term" value="P:FMN biosynthetic process"/>
    <property type="evidence" value="ECO:0007669"/>
    <property type="project" value="UniProtKB-UniRule"/>
</dbReference>
<evidence type="ECO:0000256" key="7">
    <source>
        <dbReference type="ARBA" id="ARBA00022741"/>
    </source>
</evidence>
<dbReference type="InterPro" id="IPR015865">
    <property type="entry name" value="Riboflavin_kinase_bac/euk"/>
</dbReference>
<evidence type="ECO:0000256" key="14">
    <source>
        <dbReference type="PIRNR" id="PIRNR004491"/>
    </source>
</evidence>
<dbReference type="CDD" id="cd02064">
    <property type="entry name" value="FAD_synthetase_N"/>
    <property type="match status" value="1"/>
</dbReference>
<dbReference type="GO" id="GO:0003919">
    <property type="term" value="F:FMN adenylyltransferase activity"/>
    <property type="evidence" value="ECO:0007669"/>
    <property type="project" value="UniProtKB-UniRule"/>
</dbReference>
<dbReference type="PIRSF" id="PIRSF004491">
    <property type="entry name" value="FAD_Synth"/>
    <property type="match status" value="1"/>
</dbReference>
<comment type="pathway">
    <text evidence="2 14">Cofactor biosynthesis; FMN biosynthesis; FMN from riboflavin (ATP route): step 1/1.</text>
</comment>
<evidence type="ECO:0000256" key="10">
    <source>
        <dbReference type="ARBA" id="ARBA00022840"/>
    </source>
</evidence>
<dbReference type="InterPro" id="IPR023468">
    <property type="entry name" value="Riboflavin_kinase"/>
</dbReference>
<reference evidence="16" key="1">
    <citation type="submission" date="2021-06" db="EMBL/GenBank/DDBJ databases">
        <title>Description of novel taxa of the family Lachnospiraceae.</title>
        <authorList>
            <person name="Chaplin A.V."/>
            <person name="Sokolova S.R."/>
            <person name="Pikina A.P."/>
            <person name="Korzhanova M."/>
            <person name="Belova V."/>
            <person name="Korostin D."/>
            <person name="Efimov B.A."/>
        </authorList>
    </citation>
    <scope>NUCLEOTIDE SEQUENCE</scope>
    <source>
        <strain evidence="16">ASD5720</strain>
    </source>
</reference>
<comment type="catalytic activity">
    <reaction evidence="12 14">
        <text>riboflavin + ATP = FMN + ADP + H(+)</text>
        <dbReference type="Rhea" id="RHEA:14357"/>
        <dbReference type="ChEBI" id="CHEBI:15378"/>
        <dbReference type="ChEBI" id="CHEBI:30616"/>
        <dbReference type="ChEBI" id="CHEBI:57986"/>
        <dbReference type="ChEBI" id="CHEBI:58210"/>
        <dbReference type="ChEBI" id="CHEBI:456216"/>
        <dbReference type="EC" id="2.7.1.26"/>
    </reaction>
</comment>
<evidence type="ECO:0000256" key="4">
    <source>
        <dbReference type="ARBA" id="ARBA00022643"/>
    </source>
</evidence>
<evidence type="ECO:0000256" key="13">
    <source>
        <dbReference type="ARBA" id="ARBA00049494"/>
    </source>
</evidence>
<dbReference type="InterPro" id="IPR014729">
    <property type="entry name" value="Rossmann-like_a/b/a_fold"/>
</dbReference>
<comment type="pathway">
    <text evidence="1 14">Cofactor biosynthesis; FAD biosynthesis; FAD from FMN: step 1/1.</text>
</comment>
<dbReference type="GO" id="GO:0005524">
    <property type="term" value="F:ATP binding"/>
    <property type="evidence" value="ECO:0007669"/>
    <property type="project" value="UniProtKB-UniRule"/>
</dbReference>
<evidence type="ECO:0000313" key="16">
    <source>
        <dbReference type="EMBL" id="MBU9736902.1"/>
    </source>
</evidence>
<keyword evidence="4 14" id="KW-0288">FMN</keyword>
<evidence type="ECO:0000256" key="9">
    <source>
        <dbReference type="ARBA" id="ARBA00022827"/>
    </source>
</evidence>
<dbReference type="GO" id="GO:0009231">
    <property type="term" value="P:riboflavin biosynthetic process"/>
    <property type="evidence" value="ECO:0007669"/>
    <property type="project" value="InterPro"/>
</dbReference>
<evidence type="ECO:0000313" key="17">
    <source>
        <dbReference type="Proteomes" id="UP000712157"/>
    </source>
</evidence>
<evidence type="ECO:0000256" key="6">
    <source>
        <dbReference type="ARBA" id="ARBA00022695"/>
    </source>
</evidence>
<dbReference type="InterPro" id="IPR023465">
    <property type="entry name" value="Riboflavin_kinase_dom_sf"/>
</dbReference>
<evidence type="ECO:0000259" key="15">
    <source>
        <dbReference type="SMART" id="SM00904"/>
    </source>
</evidence>
<evidence type="ECO:0000256" key="5">
    <source>
        <dbReference type="ARBA" id="ARBA00022679"/>
    </source>
</evidence>
<keyword evidence="8 14" id="KW-0418">Kinase</keyword>
<dbReference type="EMBL" id="JAHQCW010000014">
    <property type="protein sequence ID" value="MBU9736902.1"/>
    <property type="molecule type" value="Genomic_DNA"/>
</dbReference>
<keyword evidence="9 14" id="KW-0274">FAD</keyword>
<dbReference type="Pfam" id="PF01687">
    <property type="entry name" value="Flavokinase"/>
    <property type="match status" value="1"/>
</dbReference>